<feature type="region of interest" description="Disordered" evidence="1">
    <location>
        <begin position="84"/>
        <end position="117"/>
    </location>
</feature>
<evidence type="ECO:0000313" key="3">
    <source>
        <dbReference type="Proteomes" id="UP000481861"/>
    </source>
</evidence>
<sequence length="430" mass="48075">MNDALKQNEQLRALLGDLAQKFQDTNIVDECGVRDVPSGVPPKPQSHLVAPPNTAVTPLPSGPGVRHPLKSIPSAEIMLGSFTQQGASSADRPSPNTTKVLDNAGKNSRRHKRTETPEQRFIRAAMGGRPVFTMGMAAQSDRGLLVDFLEEIKRWATKWGLQGDMLSTQQQADLLKHPALLAFVNDTSALRTLIIDVDMRFALLAAVVSRDIFYHTASEHFLYNSGHPYYQECDDLFTQFSVLGHGDELEKHELLLKQQTLYTRIKELRSHKSWRDAAAERLSVALVQDLGILVHNNGAADRDHGLQELYVKGYRIGFRMRMAAAKWKMSWPAAGADFNEQQMVNESRKLCGSPIETHQAVSRYPMNYSVRFAMSPTIIKSEFVHGVEEMETVHSALVHIVKKSSHISAERGLRAGRERQGHVFGQYLCV</sequence>
<name>A0A7C8I9Z2_9PLEO</name>
<comment type="caution">
    <text evidence="2">The sequence shown here is derived from an EMBL/GenBank/DDBJ whole genome shotgun (WGS) entry which is preliminary data.</text>
</comment>
<reference evidence="2 3" key="1">
    <citation type="submission" date="2020-01" db="EMBL/GenBank/DDBJ databases">
        <authorList>
            <consortium name="DOE Joint Genome Institute"/>
            <person name="Haridas S."/>
            <person name="Albert R."/>
            <person name="Binder M."/>
            <person name="Bloem J."/>
            <person name="Labutti K."/>
            <person name="Salamov A."/>
            <person name="Andreopoulos B."/>
            <person name="Baker S.E."/>
            <person name="Barry K."/>
            <person name="Bills G."/>
            <person name="Bluhm B.H."/>
            <person name="Cannon C."/>
            <person name="Castanera R."/>
            <person name="Culley D.E."/>
            <person name="Daum C."/>
            <person name="Ezra D."/>
            <person name="Gonzalez J.B."/>
            <person name="Henrissat B."/>
            <person name="Kuo A."/>
            <person name="Liang C."/>
            <person name="Lipzen A."/>
            <person name="Lutzoni F."/>
            <person name="Magnuson J."/>
            <person name="Mondo S."/>
            <person name="Nolan M."/>
            <person name="Ohm R."/>
            <person name="Pangilinan J."/>
            <person name="Park H.-J.H."/>
            <person name="Ramirez L."/>
            <person name="Alfaro M."/>
            <person name="Sun H."/>
            <person name="Tritt A."/>
            <person name="Yoshinaga Y."/>
            <person name="Zwiers L.-H.L."/>
            <person name="Turgeon B.G."/>
            <person name="Goodwin S.B."/>
            <person name="Spatafora J.W."/>
            <person name="Crous P.W."/>
            <person name="Grigoriev I.V."/>
        </authorList>
    </citation>
    <scope>NUCLEOTIDE SEQUENCE [LARGE SCALE GENOMIC DNA]</scope>
    <source>
        <strain evidence="2 3">CBS 611.86</strain>
    </source>
</reference>
<feature type="region of interest" description="Disordered" evidence="1">
    <location>
        <begin position="38"/>
        <end position="63"/>
    </location>
</feature>
<protein>
    <submittedName>
        <fullName evidence="2">Uncharacterized protein</fullName>
    </submittedName>
</protein>
<proteinExistence type="predicted"/>
<dbReference type="AlphaFoldDB" id="A0A7C8I9Z2"/>
<keyword evidence="3" id="KW-1185">Reference proteome</keyword>
<evidence type="ECO:0000313" key="2">
    <source>
        <dbReference type="EMBL" id="KAF2874208.1"/>
    </source>
</evidence>
<dbReference type="Proteomes" id="UP000481861">
    <property type="component" value="Unassembled WGS sequence"/>
</dbReference>
<organism evidence="2 3">
    <name type="scientific">Massariosphaeria phaeospora</name>
    <dbReference type="NCBI Taxonomy" id="100035"/>
    <lineage>
        <taxon>Eukaryota</taxon>
        <taxon>Fungi</taxon>
        <taxon>Dikarya</taxon>
        <taxon>Ascomycota</taxon>
        <taxon>Pezizomycotina</taxon>
        <taxon>Dothideomycetes</taxon>
        <taxon>Pleosporomycetidae</taxon>
        <taxon>Pleosporales</taxon>
        <taxon>Pleosporales incertae sedis</taxon>
        <taxon>Massariosphaeria</taxon>
    </lineage>
</organism>
<dbReference type="OrthoDB" id="3789787at2759"/>
<gene>
    <name evidence="2" type="ORF">BDV95DRAFT_326646</name>
</gene>
<dbReference type="EMBL" id="JAADJZ010000006">
    <property type="protein sequence ID" value="KAF2874208.1"/>
    <property type="molecule type" value="Genomic_DNA"/>
</dbReference>
<evidence type="ECO:0000256" key="1">
    <source>
        <dbReference type="SAM" id="MobiDB-lite"/>
    </source>
</evidence>
<accession>A0A7C8I9Z2</accession>